<protein>
    <submittedName>
        <fullName evidence="2">Uncharacterized protein</fullName>
    </submittedName>
</protein>
<proteinExistence type="predicted"/>
<keyword evidence="3" id="KW-1185">Reference proteome</keyword>
<organism evidence="2 3">
    <name type="scientific">Kockovaella imperatae</name>
    <dbReference type="NCBI Taxonomy" id="4999"/>
    <lineage>
        <taxon>Eukaryota</taxon>
        <taxon>Fungi</taxon>
        <taxon>Dikarya</taxon>
        <taxon>Basidiomycota</taxon>
        <taxon>Agaricomycotina</taxon>
        <taxon>Tremellomycetes</taxon>
        <taxon>Tremellales</taxon>
        <taxon>Cuniculitremaceae</taxon>
        <taxon>Kockovaella</taxon>
    </lineage>
</organism>
<feature type="region of interest" description="Disordered" evidence="1">
    <location>
        <begin position="73"/>
        <end position="93"/>
    </location>
</feature>
<dbReference type="GeneID" id="33560293"/>
<name>A0A1Y1UB66_9TREE</name>
<evidence type="ECO:0000313" key="3">
    <source>
        <dbReference type="Proteomes" id="UP000193218"/>
    </source>
</evidence>
<accession>A0A1Y1UB66</accession>
<sequence>MDPIIVPSPVNERPALSVLPCLRPATVGSSIPPTIPEDPIQPQLSNAIASSSTLPLEAVPNLPRPLRSCLSPSRRPSICPTPERVPSSRATSFSSDASFENGWRRTKSVRWEGEDQGCAVTSYHSTWSSLEYDRSPLEPPSEAERTCVLPERDSRCLRTKIDCFTSSAILDEFCESPVDERDASRDLIITPLFAEDVSIEDCSSTDVSDTEDREDEEDREWEACMERRRMMFAMRAQELKSEEHQPEFEGYRSLSATLAELLKSVGASDDVAMGPSGGPSVHVLSMQNLEDQEDGSVAEAPTNNLVLLSHPIMPTPSLLSSAGSEDDSVIVTSPSQPTAAQIILAPLSFDADKQAVDPADKALFIASCMVVQDGIMTVAAPSAEL</sequence>
<dbReference type="AlphaFoldDB" id="A0A1Y1UB66"/>
<gene>
    <name evidence="2" type="ORF">BD324DRAFT_652398</name>
</gene>
<evidence type="ECO:0000313" key="2">
    <source>
        <dbReference type="EMBL" id="ORX35259.1"/>
    </source>
</evidence>
<evidence type="ECO:0000256" key="1">
    <source>
        <dbReference type="SAM" id="MobiDB-lite"/>
    </source>
</evidence>
<dbReference type="RefSeq" id="XP_021869449.1">
    <property type="nucleotide sequence ID" value="XM_022018484.1"/>
</dbReference>
<dbReference type="InParanoid" id="A0A1Y1UB66"/>
<dbReference type="Proteomes" id="UP000193218">
    <property type="component" value="Unassembled WGS sequence"/>
</dbReference>
<dbReference type="OrthoDB" id="2573023at2759"/>
<reference evidence="2 3" key="1">
    <citation type="submission" date="2017-03" db="EMBL/GenBank/DDBJ databases">
        <title>Widespread Adenine N6-methylation of Active Genes in Fungi.</title>
        <authorList>
            <consortium name="DOE Joint Genome Institute"/>
            <person name="Mondo S.J."/>
            <person name="Dannebaum R.O."/>
            <person name="Kuo R.C."/>
            <person name="Louie K.B."/>
            <person name="Bewick A.J."/>
            <person name="Labutti K."/>
            <person name="Haridas S."/>
            <person name="Kuo A."/>
            <person name="Salamov A."/>
            <person name="Ahrendt S.R."/>
            <person name="Lau R."/>
            <person name="Bowen B.P."/>
            <person name="Lipzen A."/>
            <person name="Sullivan W."/>
            <person name="Andreopoulos W.B."/>
            <person name="Clum A."/>
            <person name="Lindquist E."/>
            <person name="Daum C."/>
            <person name="Northen T.R."/>
            <person name="Ramamoorthy G."/>
            <person name="Schmitz R.J."/>
            <person name="Gryganskyi A."/>
            <person name="Culley D."/>
            <person name="Magnuson J."/>
            <person name="James T.Y."/>
            <person name="O'Malley M.A."/>
            <person name="Stajich J.E."/>
            <person name="Spatafora J.W."/>
            <person name="Visel A."/>
            <person name="Grigoriev I.V."/>
        </authorList>
    </citation>
    <scope>NUCLEOTIDE SEQUENCE [LARGE SCALE GENOMIC DNA]</scope>
    <source>
        <strain evidence="2 3">NRRL Y-17943</strain>
    </source>
</reference>
<comment type="caution">
    <text evidence="2">The sequence shown here is derived from an EMBL/GenBank/DDBJ whole genome shotgun (WGS) entry which is preliminary data.</text>
</comment>
<dbReference type="EMBL" id="NBSH01000011">
    <property type="protein sequence ID" value="ORX35259.1"/>
    <property type="molecule type" value="Genomic_DNA"/>
</dbReference>